<accession>A0A7Y1MW13</accession>
<dbReference type="RefSeq" id="WP_169899444.1">
    <property type="nucleotide sequence ID" value="NZ_JAAQYP010000097.1"/>
</dbReference>
<reference evidence="1 2" key="1">
    <citation type="journal article" date="2020" name="Front. Microbiol.">
        <title>Genetic Organization of the aprX-lipA2 Operon Affects the Proteolytic Potential of Pseudomonas Species in Milk.</title>
        <authorList>
            <person name="Maier C."/>
            <person name="Huptas C."/>
            <person name="von Neubeck M."/>
            <person name="Scherer S."/>
            <person name="Wenning M."/>
            <person name="Lucking G."/>
        </authorList>
    </citation>
    <scope>NUCLEOTIDE SEQUENCE [LARGE SCALE GENOMIC DNA]</scope>
    <source>
        <strain evidence="1 2">G4779</strain>
    </source>
</reference>
<evidence type="ECO:0008006" key="3">
    <source>
        <dbReference type="Google" id="ProtNLM"/>
    </source>
</evidence>
<organism evidence="1 2">
    <name type="scientific">Pseudomonas gessardii</name>
    <dbReference type="NCBI Taxonomy" id="78544"/>
    <lineage>
        <taxon>Bacteria</taxon>
        <taxon>Pseudomonadati</taxon>
        <taxon>Pseudomonadota</taxon>
        <taxon>Gammaproteobacteria</taxon>
        <taxon>Pseudomonadales</taxon>
        <taxon>Pseudomonadaceae</taxon>
        <taxon>Pseudomonas</taxon>
    </lineage>
</organism>
<sequence length="217" mass="25114">MSNRDIQPFQFACPNCEERISFVFGQEDGELRGANELIIKPNELFNGENPFIDLHLDFPVYFGKYEMGMTTFMRVTREISLDAYRHLNLRLDMLNRLYPMQHDLRSVITQFKRGDIDSFEKTCARLPGVNLKSHKQQDVLAALYSATSIMSSPFTIHGVNAEISEGAPQICRWLHESHPDKTLEFIEEILANEFLRNLHNDCLSLYRLFAFKGVADF</sequence>
<proteinExistence type="predicted"/>
<protein>
    <recommendedName>
        <fullName evidence="3">CpXC domain-containing protein</fullName>
    </recommendedName>
</protein>
<name>A0A7Y1MW13_9PSED</name>
<evidence type="ECO:0000313" key="2">
    <source>
        <dbReference type="Proteomes" id="UP000542111"/>
    </source>
</evidence>
<dbReference type="AlphaFoldDB" id="A0A7Y1MW13"/>
<evidence type="ECO:0000313" key="1">
    <source>
        <dbReference type="EMBL" id="NNA99396.1"/>
    </source>
</evidence>
<comment type="caution">
    <text evidence="1">The sequence shown here is derived from an EMBL/GenBank/DDBJ whole genome shotgun (WGS) entry which is preliminary data.</text>
</comment>
<gene>
    <name evidence="1" type="ORF">HBO33_30120</name>
</gene>
<dbReference type="Proteomes" id="UP000542111">
    <property type="component" value="Unassembled WGS sequence"/>
</dbReference>
<dbReference type="EMBL" id="JAAQYP010000097">
    <property type="protein sequence ID" value="NNA99396.1"/>
    <property type="molecule type" value="Genomic_DNA"/>
</dbReference>